<evidence type="ECO:0000313" key="3">
    <source>
        <dbReference type="EMBL" id="VDN44303.1"/>
    </source>
</evidence>
<evidence type="ECO:0000313" key="4">
    <source>
        <dbReference type="Proteomes" id="UP000271098"/>
    </source>
</evidence>
<feature type="compositionally biased region" description="Basic and acidic residues" evidence="1">
    <location>
        <begin position="9"/>
        <end position="28"/>
    </location>
</feature>
<sequence>MGASPRAAPRSDHSERLHESPLRQEAGHWSESYHGSA</sequence>
<dbReference type="EMBL" id="UYRT01105535">
    <property type="protein sequence ID" value="VDN44303.1"/>
    <property type="molecule type" value="Genomic_DNA"/>
</dbReference>
<dbReference type="AlphaFoldDB" id="A0A183EF21"/>
<reference evidence="2 4" key="2">
    <citation type="submission" date="2018-11" db="EMBL/GenBank/DDBJ databases">
        <authorList>
            <consortium name="Pathogen Informatics"/>
        </authorList>
    </citation>
    <scope>NUCLEOTIDE SEQUENCE [LARGE SCALE GENOMIC DNA]</scope>
</reference>
<reference evidence="5 6" key="1">
    <citation type="submission" date="2016-06" db="UniProtKB">
        <authorList>
            <consortium name="WormBaseParasite"/>
        </authorList>
    </citation>
    <scope>IDENTIFICATION</scope>
</reference>
<dbReference type="Proteomes" id="UP000271098">
    <property type="component" value="Unassembled WGS sequence"/>
</dbReference>
<evidence type="ECO:0000313" key="6">
    <source>
        <dbReference type="WBParaSite" id="GPUH_0002554201-mRNA-1"/>
    </source>
</evidence>
<protein>
    <submittedName>
        <fullName evidence="2 5">Uncharacterized protein</fullName>
    </submittedName>
</protein>
<evidence type="ECO:0000256" key="1">
    <source>
        <dbReference type="SAM" id="MobiDB-lite"/>
    </source>
</evidence>
<proteinExistence type="predicted"/>
<feature type="region of interest" description="Disordered" evidence="1">
    <location>
        <begin position="1"/>
        <end position="37"/>
    </location>
</feature>
<evidence type="ECO:0000313" key="2">
    <source>
        <dbReference type="EMBL" id="VDN34087.1"/>
    </source>
</evidence>
<gene>
    <name evidence="2" type="ORF">GPUH_LOCUS19562</name>
    <name evidence="3" type="ORF">GPUH_LOCUS25516</name>
</gene>
<accession>A0A183EF21</accession>
<evidence type="ECO:0000313" key="5">
    <source>
        <dbReference type="WBParaSite" id="GPUH_0001958701-mRNA-1"/>
    </source>
</evidence>
<organism evidence="5">
    <name type="scientific">Gongylonema pulchrum</name>
    <dbReference type="NCBI Taxonomy" id="637853"/>
    <lineage>
        <taxon>Eukaryota</taxon>
        <taxon>Metazoa</taxon>
        <taxon>Ecdysozoa</taxon>
        <taxon>Nematoda</taxon>
        <taxon>Chromadorea</taxon>
        <taxon>Rhabditida</taxon>
        <taxon>Spirurina</taxon>
        <taxon>Spiruromorpha</taxon>
        <taxon>Spiruroidea</taxon>
        <taxon>Gongylonematidae</taxon>
        <taxon>Gongylonema</taxon>
    </lineage>
</organism>
<dbReference type="WBParaSite" id="GPUH_0001958701-mRNA-1">
    <property type="protein sequence ID" value="GPUH_0001958701-mRNA-1"/>
    <property type="gene ID" value="GPUH_0001958701"/>
</dbReference>
<dbReference type="WBParaSite" id="GPUH_0002554201-mRNA-1">
    <property type="protein sequence ID" value="GPUH_0002554201-mRNA-1"/>
    <property type="gene ID" value="GPUH_0002554201"/>
</dbReference>
<dbReference type="EMBL" id="UYRT01088743">
    <property type="protein sequence ID" value="VDN34087.1"/>
    <property type="molecule type" value="Genomic_DNA"/>
</dbReference>
<keyword evidence="4" id="KW-1185">Reference proteome</keyword>
<name>A0A183EF21_9BILA</name>